<evidence type="ECO:0000313" key="7">
    <source>
        <dbReference type="Proteomes" id="UP001153712"/>
    </source>
</evidence>
<dbReference type="GO" id="GO:0003677">
    <property type="term" value="F:DNA binding"/>
    <property type="evidence" value="ECO:0007669"/>
    <property type="project" value="InterPro"/>
</dbReference>
<organism evidence="6 7">
    <name type="scientific">Phyllotreta striolata</name>
    <name type="common">Striped flea beetle</name>
    <name type="synonym">Crioceris striolata</name>
    <dbReference type="NCBI Taxonomy" id="444603"/>
    <lineage>
        <taxon>Eukaryota</taxon>
        <taxon>Metazoa</taxon>
        <taxon>Ecdysozoa</taxon>
        <taxon>Arthropoda</taxon>
        <taxon>Hexapoda</taxon>
        <taxon>Insecta</taxon>
        <taxon>Pterygota</taxon>
        <taxon>Neoptera</taxon>
        <taxon>Endopterygota</taxon>
        <taxon>Coleoptera</taxon>
        <taxon>Polyphaga</taxon>
        <taxon>Cucujiformia</taxon>
        <taxon>Chrysomeloidea</taxon>
        <taxon>Chrysomelidae</taxon>
        <taxon>Galerucinae</taxon>
        <taxon>Alticini</taxon>
        <taxon>Phyllotreta</taxon>
    </lineage>
</organism>
<dbReference type="Pfam" id="PF06870">
    <property type="entry name" value="RNA_pol_I_A49"/>
    <property type="match status" value="1"/>
</dbReference>
<evidence type="ECO:0000256" key="2">
    <source>
        <dbReference type="ARBA" id="ARBA00009430"/>
    </source>
</evidence>
<gene>
    <name evidence="6" type="ORF">PHYEVI_LOCUS6320</name>
</gene>
<keyword evidence="4" id="KW-0804">Transcription</keyword>
<keyword evidence="5" id="KW-0539">Nucleus</keyword>
<dbReference type="InterPro" id="IPR009668">
    <property type="entry name" value="RNA_pol-assoc_fac_A49-like"/>
</dbReference>
<evidence type="ECO:0000313" key="6">
    <source>
        <dbReference type="EMBL" id="CAH1181034.1"/>
    </source>
</evidence>
<reference evidence="6" key="1">
    <citation type="submission" date="2022-01" db="EMBL/GenBank/DDBJ databases">
        <authorList>
            <person name="King R."/>
        </authorList>
    </citation>
    <scope>NUCLEOTIDE SEQUENCE</scope>
</reference>
<evidence type="ECO:0000256" key="5">
    <source>
        <dbReference type="ARBA" id="ARBA00023242"/>
    </source>
</evidence>
<comment type="subcellular location">
    <subcellularLocation>
        <location evidence="1">Nucleus</location>
        <location evidence="1">Nucleolus</location>
    </subcellularLocation>
</comment>
<keyword evidence="7" id="KW-1185">Reference proteome</keyword>
<dbReference type="GO" id="GO:0005730">
    <property type="term" value="C:nucleolus"/>
    <property type="evidence" value="ECO:0007669"/>
    <property type="project" value="UniProtKB-SubCell"/>
</dbReference>
<dbReference type="EMBL" id="OU900096">
    <property type="protein sequence ID" value="CAH1181034.1"/>
    <property type="molecule type" value="Genomic_DNA"/>
</dbReference>
<name>A0A9P0DYL4_PHYSR</name>
<evidence type="ECO:0000256" key="1">
    <source>
        <dbReference type="ARBA" id="ARBA00004604"/>
    </source>
</evidence>
<evidence type="ECO:0000256" key="4">
    <source>
        <dbReference type="ARBA" id="ARBA00023163"/>
    </source>
</evidence>
<dbReference type="GO" id="GO:0000428">
    <property type="term" value="C:DNA-directed RNA polymerase complex"/>
    <property type="evidence" value="ECO:0007669"/>
    <property type="project" value="UniProtKB-KW"/>
</dbReference>
<keyword evidence="3" id="KW-0240">DNA-directed RNA polymerase</keyword>
<dbReference type="Proteomes" id="UP001153712">
    <property type="component" value="Chromosome 3"/>
</dbReference>
<protein>
    <submittedName>
        <fullName evidence="6">Uncharacterized protein</fullName>
    </submittedName>
</protein>
<accession>A0A9P0DYL4</accession>
<sequence length="459" mass="52124">MFLNSLLAFNIHIIHKNELLLIKVAMSLISDAIDYGQPPSLMWKLPLKKTANLRNMEIIPGETVTIQLANGTQISDVVNLNCQLPTHIQVDQRQHLEHLTYLQPEDIVINKSNVNNAISVQKDVKTENKGNILNRRKKFRLPIDGTIYHSQQLGLKVPPKKTLGIKGKIIHRQAREVINNVFTFMKEEAQNGIKIPISNYRERVLRATGISKCTYSKITTREFQRGDPQPVKRLKKMFFRDIKLSESQDVSENNSMYRPKINRDASTPDGVYNLEDLVEAYILDTLAVEAGHIAEAGSADQFGLSSFSTASINKVLQSQSDEEEIIRRITIFLYINYLIKFMVTPMKSITKKFVVCDKSIDVNNHILNVFSEMGQSGRTRPLHMKDKALCYTMILAAIAMDFEVDIELLSKDLKVGIKKAIEVARILAFNSAKANNKHIVQLKVPLPAPVTYTPKRRKF</sequence>
<comment type="similarity">
    <text evidence="2">Belongs to the eukaryotic RPA49/POLR1E RNA polymerase subunit family.</text>
</comment>
<dbReference type="GO" id="GO:0006351">
    <property type="term" value="P:DNA-templated transcription"/>
    <property type="evidence" value="ECO:0007669"/>
    <property type="project" value="InterPro"/>
</dbReference>
<dbReference type="OrthoDB" id="277398at2759"/>
<evidence type="ECO:0000256" key="3">
    <source>
        <dbReference type="ARBA" id="ARBA00022478"/>
    </source>
</evidence>
<proteinExistence type="inferred from homology"/>
<dbReference type="AlphaFoldDB" id="A0A9P0DYL4"/>
<dbReference type="PANTHER" id="PTHR14440">
    <property type="entry name" value="DNA-DIRECTED RNA POLYMERASE I SUBUNIT RPA49"/>
    <property type="match status" value="1"/>
</dbReference>